<evidence type="ECO:0000259" key="2">
    <source>
        <dbReference type="PROSITE" id="PS50830"/>
    </source>
</evidence>
<dbReference type="EMBL" id="VFFF01000003">
    <property type="protein sequence ID" value="TNY30790.1"/>
    <property type="molecule type" value="Genomic_DNA"/>
</dbReference>
<dbReference type="PROSITE" id="PS50830">
    <property type="entry name" value="TNASE_3"/>
    <property type="match status" value="1"/>
</dbReference>
<evidence type="ECO:0000313" key="4">
    <source>
        <dbReference type="Proteomes" id="UP000314011"/>
    </source>
</evidence>
<dbReference type="SUPFAM" id="SSF50199">
    <property type="entry name" value="Staphylococcal nuclease"/>
    <property type="match status" value="1"/>
</dbReference>
<gene>
    <name evidence="3" type="ORF">FHY64_16870</name>
</gene>
<evidence type="ECO:0000256" key="1">
    <source>
        <dbReference type="SAM" id="SignalP"/>
    </source>
</evidence>
<keyword evidence="4" id="KW-1185">Reference proteome</keyword>
<dbReference type="AlphaFoldDB" id="A0A5C5G9Z9"/>
<reference evidence="3 4" key="1">
    <citation type="submission" date="2019-06" db="EMBL/GenBank/DDBJ databases">
        <title>Genome of new Rhodobacteraceae sp. SM1903.</title>
        <authorList>
            <person name="Ren X."/>
        </authorList>
    </citation>
    <scope>NUCLEOTIDE SEQUENCE [LARGE SCALE GENOMIC DNA]</scope>
    <source>
        <strain evidence="3 4">SM1903</strain>
    </source>
</reference>
<proteinExistence type="predicted"/>
<dbReference type="SMART" id="SM00318">
    <property type="entry name" value="SNc"/>
    <property type="match status" value="1"/>
</dbReference>
<dbReference type="Gene3D" id="2.40.50.90">
    <property type="match status" value="1"/>
</dbReference>
<evidence type="ECO:0000313" key="3">
    <source>
        <dbReference type="EMBL" id="TNY30790.1"/>
    </source>
</evidence>
<accession>A0A5C5G9Z9</accession>
<name>A0A5C5G9Z9_9RHOB</name>
<dbReference type="Proteomes" id="UP000314011">
    <property type="component" value="Unassembled WGS sequence"/>
</dbReference>
<dbReference type="InterPro" id="IPR016071">
    <property type="entry name" value="Staphylococal_nuclease_OB-fold"/>
</dbReference>
<dbReference type="Pfam" id="PF00565">
    <property type="entry name" value="SNase"/>
    <property type="match status" value="1"/>
</dbReference>
<dbReference type="OrthoDB" id="9805504at2"/>
<sequence>MLKPFLLVLLSIVPAALTAQASLEGVVTHVRDVDTFEVDGIAIRLNGIDGPELNEPHGRQASAFMQQLVDGRTVTCALNGERNGDRLIGVCFLDGQDVGALAIAQGLALDCRRYSGGRYAHLEQPGAVQRLGGRAGYC</sequence>
<keyword evidence="1" id="KW-0732">Signal</keyword>
<dbReference type="InterPro" id="IPR035437">
    <property type="entry name" value="SNase_OB-fold_sf"/>
</dbReference>
<organism evidence="3 4">
    <name type="scientific">Pelagovum pacificum</name>
    <dbReference type="NCBI Taxonomy" id="2588711"/>
    <lineage>
        <taxon>Bacteria</taxon>
        <taxon>Pseudomonadati</taxon>
        <taxon>Pseudomonadota</taxon>
        <taxon>Alphaproteobacteria</taxon>
        <taxon>Rhodobacterales</taxon>
        <taxon>Paracoccaceae</taxon>
        <taxon>Pelagovum</taxon>
    </lineage>
</organism>
<feature type="chain" id="PRO_5023020390" evidence="1">
    <location>
        <begin position="22"/>
        <end position="138"/>
    </location>
</feature>
<feature type="domain" description="TNase-like" evidence="2">
    <location>
        <begin position="21"/>
        <end position="108"/>
    </location>
</feature>
<comment type="caution">
    <text evidence="3">The sequence shown here is derived from an EMBL/GenBank/DDBJ whole genome shotgun (WGS) entry which is preliminary data.</text>
</comment>
<protein>
    <submittedName>
        <fullName evidence="3">Thermonuclease family protein</fullName>
    </submittedName>
</protein>
<dbReference type="RefSeq" id="WP_140196948.1">
    <property type="nucleotide sequence ID" value="NZ_CP065915.1"/>
</dbReference>
<feature type="signal peptide" evidence="1">
    <location>
        <begin position="1"/>
        <end position="21"/>
    </location>
</feature>